<accession>A0ACC2WSJ9</accession>
<gene>
    <name evidence="1" type="ORF">QFC20_001655</name>
</gene>
<reference evidence="1" key="1">
    <citation type="submission" date="2023-04" db="EMBL/GenBank/DDBJ databases">
        <title>Draft Genome sequencing of Naganishia species isolated from polar environments using Oxford Nanopore Technology.</title>
        <authorList>
            <person name="Leo P."/>
            <person name="Venkateswaran K."/>
        </authorList>
    </citation>
    <scope>NUCLEOTIDE SEQUENCE</scope>
    <source>
        <strain evidence="1">MNA-CCFEE 5262</strain>
    </source>
</reference>
<dbReference type="Proteomes" id="UP001230649">
    <property type="component" value="Unassembled WGS sequence"/>
</dbReference>
<evidence type="ECO:0000313" key="2">
    <source>
        <dbReference type="Proteomes" id="UP001230649"/>
    </source>
</evidence>
<organism evidence="1 2">
    <name type="scientific">Naganishia adeliensis</name>
    <dbReference type="NCBI Taxonomy" id="92952"/>
    <lineage>
        <taxon>Eukaryota</taxon>
        <taxon>Fungi</taxon>
        <taxon>Dikarya</taxon>
        <taxon>Basidiomycota</taxon>
        <taxon>Agaricomycotina</taxon>
        <taxon>Tremellomycetes</taxon>
        <taxon>Filobasidiales</taxon>
        <taxon>Filobasidiaceae</taxon>
        <taxon>Naganishia</taxon>
    </lineage>
</organism>
<name>A0ACC2WSJ9_9TREE</name>
<evidence type="ECO:0000313" key="1">
    <source>
        <dbReference type="EMBL" id="KAJ9114139.1"/>
    </source>
</evidence>
<keyword evidence="2" id="KW-1185">Reference proteome</keyword>
<protein>
    <submittedName>
        <fullName evidence="1">Uncharacterized protein</fullName>
    </submittedName>
</protein>
<dbReference type="EMBL" id="JASBWS010000010">
    <property type="protein sequence ID" value="KAJ9114139.1"/>
    <property type="molecule type" value="Genomic_DNA"/>
</dbReference>
<proteinExistence type="predicted"/>
<sequence length="373" mass="41252">MSSTTKPLRWGIIATGAIAQHFTKDLILDPSKRDASDVQHLVTAVGSRSVASAQKFIDNILSSSDSKDAKPCGSYADVFADPNVDVVYIGTPHTMHYDNTKDALLAGKHVLCEKPFTFDLAELDELIKIAREKKLFLMEAVWTRFHPIAYAVQKEVFSGKYGKIQRINTIIERELTDRMVAPELGGGALLDLGPYPMTMLLLQQHPDNKSHASPSSITGHMVPYARTGVDASSTWIVEWKDLGVAVCTASMTTVMSLERSVIIQLETAEIHIDFPTYRPEGFTILERPSKKSPSEGEKVKIKRTHVDCPIPKGAGRGMEYQADEVARCIRDGRLESERCSLAESRIVMHVFDEVRKQGKYPVTEGKAGPPKGL</sequence>
<comment type="caution">
    <text evidence="1">The sequence shown here is derived from an EMBL/GenBank/DDBJ whole genome shotgun (WGS) entry which is preliminary data.</text>
</comment>